<protein>
    <recommendedName>
        <fullName evidence="4">Retrotransposon Copia-like N-terminal domain-containing protein</fullName>
    </recommendedName>
</protein>
<name>A0A445L9X2_GLYSO</name>
<evidence type="ECO:0000313" key="2">
    <source>
        <dbReference type="EMBL" id="RZC20081.1"/>
    </source>
</evidence>
<keyword evidence="1" id="KW-0812">Transmembrane</keyword>
<dbReference type="PANTHER" id="PTHR47481">
    <property type="match status" value="1"/>
</dbReference>
<feature type="transmembrane region" description="Helical" evidence="1">
    <location>
        <begin position="25"/>
        <end position="48"/>
    </location>
</feature>
<evidence type="ECO:0000256" key="1">
    <source>
        <dbReference type="SAM" id="Phobius"/>
    </source>
</evidence>
<keyword evidence="3" id="KW-1185">Reference proteome</keyword>
<dbReference type="AlphaFoldDB" id="A0A445L9X2"/>
<accession>A0A445L9X2</accession>
<evidence type="ECO:0000313" key="3">
    <source>
        <dbReference type="Proteomes" id="UP000289340"/>
    </source>
</evidence>
<reference evidence="2 3" key="1">
    <citation type="submission" date="2018-09" db="EMBL/GenBank/DDBJ databases">
        <title>A high-quality reference genome of wild soybean provides a powerful tool to mine soybean genomes.</title>
        <authorList>
            <person name="Xie M."/>
            <person name="Chung C.Y.L."/>
            <person name="Li M.-W."/>
            <person name="Wong F.-L."/>
            <person name="Chan T.-F."/>
            <person name="Lam H.-M."/>
        </authorList>
    </citation>
    <scope>NUCLEOTIDE SEQUENCE [LARGE SCALE GENOMIC DNA]</scope>
    <source>
        <strain evidence="3">cv. W05</strain>
        <tissue evidence="2">Hypocotyl of etiolated seedlings</tissue>
    </source>
</reference>
<dbReference type="PANTHER" id="PTHR47481:SF31">
    <property type="entry name" value="OS01G0873500 PROTEIN"/>
    <property type="match status" value="1"/>
</dbReference>
<comment type="caution">
    <text evidence="2">The sequence shown here is derived from an EMBL/GenBank/DDBJ whole genome shotgun (WGS) entry which is preliminary data.</text>
</comment>
<dbReference type="Proteomes" id="UP000289340">
    <property type="component" value="Chromosome 3"/>
</dbReference>
<proteinExistence type="predicted"/>
<evidence type="ECO:0008006" key="4">
    <source>
        <dbReference type="Google" id="ProtNLM"/>
    </source>
</evidence>
<sequence>MDEQISRAKEKASSRKAIMEKVEKWMLAFPGSCPLLFFGHELLAFFSMTMENLCVRFNDKNYAAWEFQFKMFMKGKGMWGNVNRSSSKPTTMAELAAWETQDAQIISWLLGSIEPLMEYYFGFLNLWVEHSAILYAIVPRTSLVVVQEVYEVTKRDQFLMKLRPEFEVVRAALLNRHPLPSLDVCVGELLREEQHLLTQVALSHDSSISKAIVVAYTARDNGKGRDT</sequence>
<keyword evidence="1" id="KW-1133">Transmembrane helix</keyword>
<organism evidence="2 3">
    <name type="scientific">Glycine soja</name>
    <name type="common">Wild soybean</name>
    <dbReference type="NCBI Taxonomy" id="3848"/>
    <lineage>
        <taxon>Eukaryota</taxon>
        <taxon>Viridiplantae</taxon>
        <taxon>Streptophyta</taxon>
        <taxon>Embryophyta</taxon>
        <taxon>Tracheophyta</taxon>
        <taxon>Spermatophyta</taxon>
        <taxon>Magnoliopsida</taxon>
        <taxon>eudicotyledons</taxon>
        <taxon>Gunneridae</taxon>
        <taxon>Pentapetalae</taxon>
        <taxon>rosids</taxon>
        <taxon>fabids</taxon>
        <taxon>Fabales</taxon>
        <taxon>Fabaceae</taxon>
        <taxon>Papilionoideae</taxon>
        <taxon>50 kb inversion clade</taxon>
        <taxon>NPAAA clade</taxon>
        <taxon>indigoferoid/millettioid clade</taxon>
        <taxon>Phaseoleae</taxon>
        <taxon>Glycine</taxon>
        <taxon>Glycine subgen. Soja</taxon>
    </lineage>
</organism>
<dbReference type="EMBL" id="QZWG01000003">
    <property type="protein sequence ID" value="RZC20081.1"/>
    <property type="molecule type" value="Genomic_DNA"/>
</dbReference>
<keyword evidence="1" id="KW-0472">Membrane</keyword>
<gene>
    <name evidence="2" type="ORF">D0Y65_006781</name>
</gene>